<keyword evidence="4" id="KW-1185">Reference proteome</keyword>
<gene>
    <name evidence="2" type="ORF">C1SCF055_LOCUS17950</name>
</gene>
<comment type="caution">
    <text evidence="2">The sequence shown here is derived from an EMBL/GenBank/DDBJ whole genome shotgun (WGS) entry which is preliminary data.</text>
</comment>
<accession>A0A9P1CI01</accession>
<dbReference type="EMBL" id="CAMXCT010001541">
    <property type="protein sequence ID" value="CAI3991013.1"/>
    <property type="molecule type" value="Genomic_DNA"/>
</dbReference>
<feature type="region of interest" description="Disordered" evidence="1">
    <location>
        <begin position="423"/>
        <end position="494"/>
    </location>
</feature>
<evidence type="ECO:0000313" key="3">
    <source>
        <dbReference type="EMBL" id="CAL4778325.1"/>
    </source>
</evidence>
<protein>
    <submittedName>
        <fullName evidence="2">Uncharacterized protein</fullName>
    </submittedName>
</protein>
<feature type="compositionally biased region" description="Low complexity" evidence="1">
    <location>
        <begin position="376"/>
        <end position="388"/>
    </location>
</feature>
<proteinExistence type="predicted"/>
<feature type="compositionally biased region" description="Polar residues" evidence="1">
    <location>
        <begin position="432"/>
        <end position="449"/>
    </location>
</feature>
<evidence type="ECO:0000313" key="2">
    <source>
        <dbReference type="EMBL" id="CAI3991013.1"/>
    </source>
</evidence>
<organism evidence="2">
    <name type="scientific">Cladocopium goreaui</name>
    <dbReference type="NCBI Taxonomy" id="2562237"/>
    <lineage>
        <taxon>Eukaryota</taxon>
        <taxon>Sar</taxon>
        <taxon>Alveolata</taxon>
        <taxon>Dinophyceae</taxon>
        <taxon>Suessiales</taxon>
        <taxon>Symbiodiniaceae</taxon>
        <taxon>Cladocopium</taxon>
    </lineage>
</organism>
<dbReference type="EMBL" id="CAMXCT020001541">
    <property type="protein sequence ID" value="CAL1144388.1"/>
    <property type="molecule type" value="Genomic_DNA"/>
</dbReference>
<dbReference type="AlphaFoldDB" id="A0A9P1CI01"/>
<dbReference type="EMBL" id="CAMXCT030001541">
    <property type="protein sequence ID" value="CAL4778325.1"/>
    <property type="molecule type" value="Genomic_DNA"/>
</dbReference>
<dbReference type="Proteomes" id="UP001152797">
    <property type="component" value="Unassembled WGS sequence"/>
</dbReference>
<name>A0A9P1CI01_9DINO</name>
<evidence type="ECO:0000313" key="4">
    <source>
        <dbReference type="Proteomes" id="UP001152797"/>
    </source>
</evidence>
<dbReference type="OrthoDB" id="483567at2759"/>
<feature type="compositionally biased region" description="Basic and acidic residues" evidence="1">
    <location>
        <begin position="476"/>
        <end position="488"/>
    </location>
</feature>
<evidence type="ECO:0000256" key="1">
    <source>
        <dbReference type="SAM" id="MobiDB-lite"/>
    </source>
</evidence>
<feature type="region of interest" description="Disordered" evidence="1">
    <location>
        <begin position="310"/>
        <end position="405"/>
    </location>
</feature>
<reference evidence="3 4" key="2">
    <citation type="submission" date="2024-05" db="EMBL/GenBank/DDBJ databases">
        <authorList>
            <person name="Chen Y."/>
            <person name="Shah S."/>
            <person name="Dougan E. K."/>
            <person name="Thang M."/>
            <person name="Chan C."/>
        </authorList>
    </citation>
    <scope>NUCLEOTIDE SEQUENCE [LARGE SCALE GENOMIC DNA]</scope>
</reference>
<reference evidence="2" key="1">
    <citation type="submission" date="2022-10" db="EMBL/GenBank/DDBJ databases">
        <authorList>
            <person name="Chen Y."/>
            <person name="Dougan E. K."/>
            <person name="Chan C."/>
            <person name="Rhodes N."/>
            <person name="Thang M."/>
        </authorList>
    </citation>
    <scope>NUCLEOTIDE SEQUENCE</scope>
</reference>
<sequence length="537" mass="59072">MAFSGRSVAKLDILLHDPMPNKQNFMDLTTDSGFCLALTAILNMKFDNSFCVIGLLCSSFVAINAGTHLRSLINPLGDESRSHVRLGNCLASRVALLLMALQAVGAAWMVEQPISSLAWYHPRLRRILRTFTKVYVCRWWMGHYKSCTPKRHICWSNSKKIGGLDRGSLTKDQRKEIRRTGVKSAKVKTNKKGKKSYSGTSSLRATGTYPPHFGLRLVKLFPFLVENKSPAPEIPASFAEMETKDFFDGLPWGDDVWEDADMVSCLAYVRGNRDLNIGEWRDSFPEALTALGELLKAVASEYEKAIASLKQQNAEDGDAEATEAELAAARKKSAMDPKNLKKTNPPKNDARSKDRDVASKSKSQTHVAPVAKKTVPAPSSAPAGPSQPSKRHRSKSSPLDASTPADDLAKVNKDLMSQLAAMQKKLDAATKGSDSSRASVKTPMKTPSNPKRRAPSPVTASEGSSDADASGESEDGDKGCEGSDKEPTDAFLTRLVRQSERLNKSTRTKKRRWLTEEMMRTTLGWSKYPGFFKKIAI</sequence>
<feature type="compositionally biased region" description="Basic and acidic residues" evidence="1">
    <location>
        <begin position="348"/>
        <end position="359"/>
    </location>
</feature>